<evidence type="ECO:0000313" key="2">
    <source>
        <dbReference type="Proteomes" id="UP001558353"/>
    </source>
</evidence>
<organism evidence="1 2">
    <name type="scientific">Corynebacterium xerosis</name>
    <dbReference type="NCBI Taxonomy" id="1725"/>
    <lineage>
        <taxon>Bacteria</taxon>
        <taxon>Bacillati</taxon>
        <taxon>Actinomycetota</taxon>
        <taxon>Actinomycetes</taxon>
        <taxon>Mycobacteriales</taxon>
        <taxon>Corynebacteriaceae</taxon>
        <taxon>Corynebacterium</taxon>
    </lineage>
</organism>
<dbReference type="RefSeq" id="WP_368522515.1">
    <property type="nucleotide sequence ID" value="NZ_JAYWMA010000007.1"/>
</dbReference>
<evidence type="ECO:0000313" key="1">
    <source>
        <dbReference type="EMBL" id="MEX3528869.1"/>
    </source>
</evidence>
<comment type="caution">
    <text evidence="1">The sequence shown here is derived from an EMBL/GenBank/DDBJ whole genome shotgun (WGS) entry which is preliminary data.</text>
</comment>
<dbReference type="InterPro" id="IPR031832">
    <property type="entry name" value="DUF4747"/>
</dbReference>
<proteinExistence type="predicted"/>
<reference evidence="1 2" key="1">
    <citation type="journal article" date="2024" name="Fungal Genet. Biol.">
        <title>The porcine skin microbiome exhibits broad fungal antagonism.</title>
        <authorList>
            <person name="De La Cruz K.F."/>
            <person name="Townsend E.C."/>
            <person name="Alex Cheong J.Z."/>
            <person name="Salamzade R."/>
            <person name="Liu A."/>
            <person name="Sandstrom S."/>
            <person name="Davila E."/>
            <person name="Huang L."/>
            <person name="Xu K.H."/>
            <person name="Wu S.Y."/>
            <person name="Meudt J.J."/>
            <person name="Shanmuganayagam D."/>
            <person name="Gibson A.L.F."/>
            <person name="Kalan L.R."/>
        </authorList>
    </citation>
    <scope>NUCLEOTIDE SEQUENCE [LARGE SCALE GENOMIC DNA]</scope>
    <source>
        <strain evidence="1 2">LK2569</strain>
    </source>
</reference>
<accession>A0ABV3UV27</accession>
<dbReference type="Pfam" id="PF15931">
    <property type="entry name" value="DUF4747"/>
    <property type="match status" value="1"/>
</dbReference>
<protein>
    <submittedName>
        <fullName evidence="1">Uncharacterized protein</fullName>
    </submittedName>
</protein>
<keyword evidence="2" id="KW-1185">Reference proteome</keyword>
<dbReference type="Proteomes" id="UP001558353">
    <property type="component" value="Unassembled WGS sequence"/>
</dbReference>
<dbReference type="EMBL" id="JAYWMA010000007">
    <property type="protein sequence ID" value="MEX3528869.1"/>
    <property type="molecule type" value="Genomic_DNA"/>
</dbReference>
<gene>
    <name evidence="1" type="ORF">VVR64_07300</name>
</gene>
<name>A0ABV3UV27_9CORY</name>
<sequence length="300" mass="33404">MANRNRTIRMFGIKIEGDNPPSYYLDVIETAAEKAIAEPVKLRSDYTIVIASEGFQINRASKNIFLQILGGDPNDAALVYDQKEKETEEIDFGDGKWPVTEARCSFSIIGNNRIIALENRVGGITGTMLQEFLRIGLPETDRSKALTVFPISSPSFEKSVKQYTRIREFSITLSSSNPGFDDMDHQLANAGLDMNAERLTLTANASQGESLDVNGPFIDGAIELSKDPTAPVENLRVVGKKRGERVERAESLKLHQERITVRDGTTDGRDVRKDNFLEAVLPFVRSMVISRRKYGDNDLS</sequence>